<comment type="caution">
    <text evidence="4">The sequence shown here is derived from an EMBL/GenBank/DDBJ whole genome shotgun (WGS) entry which is preliminary data.</text>
</comment>
<dbReference type="InterPro" id="IPR023213">
    <property type="entry name" value="CAT-like_dom_sf"/>
</dbReference>
<dbReference type="SUPFAM" id="SSF47336">
    <property type="entry name" value="ACP-like"/>
    <property type="match status" value="3"/>
</dbReference>
<dbReference type="NCBIfam" id="TIGR01733">
    <property type="entry name" value="AA-adenyl-dom"/>
    <property type="match status" value="2"/>
</dbReference>
<dbReference type="SUPFAM" id="SSF56801">
    <property type="entry name" value="Acetyl-CoA synthetase-like"/>
    <property type="match status" value="3"/>
</dbReference>
<dbReference type="PROSITE" id="PS50075">
    <property type="entry name" value="CARRIER"/>
    <property type="match status" value="3"/>
</dbReference>
<dbReference type="Gene3D" id="3.40.50.980">
    <property type="match status" value="4"/>
</dbReference>
<dbReference type="CDD" id="cd05930">
    <property type="entry name" value="A_NRPS"/>
    <property type="match status" value="2"/>
</dbReference>
<dbReference type="RefSeq" id="WP_155171093.1">
    <property type="nucleotide sequence ID" value="NZ_BAAAFL010000001.1"/>
</dbReference>
<dbReference type="Gene3D" id="1.10.1200.10">
    <property type="entry name" value="ACP-like"/>
    <property type="match status" value="3"/>
</dbReference>
<dbReference type="Gene3D" id="3.30.300.30">
    <property type="match status" value="3"/>
</dbReference>
<evidence type="ECO:0000259" key="3">
    <source>
        <dbReference type="PROSITE" id="PS50075"/>
    </source>
</evidence>
<evidence type="ECO:0000256" key="2">
    <source>
        <dbReference type="ARBA" id="ARBA00022553"/>
    </source>
</evidence>
<dbReference type="Gene3D" id="3.40.50.12780">
    <property type="entry name" value="N-terminal domain of ligase-like"/>
    <property type="match status" value="1"/>
</dbReference>
<sequence>MEWLINKLRQHDIDVDVVDDKLKLNIPAGLDISTLEPEIRQNAKQLQSWIKKLKEKEHFKRIHKSPLKDFYALSSAQKRLYFLYEFDKHSLAYNMPQVIKFKGSPDLEKLTNAFNTLIERHEMLRTCFLITNGQPAQKISDFVEVQLEEYESNDTNVPSVVEKFIRPFDLSQVPLIRAGVIIPQQGNRQFVDEHFLLVDMHHIISDGTSQSILIREFEAIFKGESLPEVGVQYKDYAEWQLTNILESNLQKQKDYWLNKFEDRIDQLELPYDFERPKTSVYEGGVVNFEVDEITVKRLRSIVELQGGTTFMVLLSIYYLLLSKLSGQDKIVVGTPVAGRNHAEVKNMIGMFVNTLPLLNHVDGKLTFKQFLTQIRSEIIQCFDNQQYQYEELVEELRLDRKLNRNPLFDVMFVHQNFDEYESNLPGVVSESFTDIPVVSKFDLSLMSAESADRFYLSFVYSKALFKKQKIEKFAQYFSQIVEQIISNPDIKLDAVHLMSEQERNDIIKQTSDNRLRVSCEESITSLIQKQLDQDPNRTALIHDGSCINYGELNKASDQLAYFFNNKGYSKGCRGILSLADPIKTIIGALAILKLGGAYSILDISYPETYVAQILSTCESGFLLADNELTSIYEKHIEIFNINSIEPQEAEYKYFRGQIEPDSVAFIDYVPSDKGHPVPIHYEHQFISNSAKEQAEIFKLGDEEVVVQIFNKPFHSNYDQVWLALLNGLSLVLIEHSILYKGEKESVNFAKYGITHACVTRHEDLPLKELGNLKRLVVNDSSFGHTLIEGLDERTDLFFQYSLPETHIIYISKLDKSETADLYEPTQFYYPGKNDLYILDKNGQLLPKDIVGEVCLCIAGITENFASEFEVNKNRFLQHPYRPGAMLYRTGDLAKWSETGEFILVGQKNGFVKLEGFNFNLTEMGSQLVGEHIDNVVILPHRNKKHYLRAFYTSKEGSNETDIKDHSRSKLPEFMIPQEFVYLEKFELTQNGEIDLALLNKYEVKSEAEKPNLIENKLIEIWSEVFKIEKELIGVNDNFFKLGLHSLLAINFIIRIRKEFNCNISLKVLFEYSSISGLCSFIESNQANNKAGESGEVESVIAKAPAKNHYHLSSAQKRLFFLYELDTTSTAYNVSQFVELKSEIDLERMGKAFQGLINRHEILRTYFDYVDNQIVQKVLPHLDFKLELYNDESISEEQVISNFTRPFKLNQAPLIRVGVINKSSCRDSHSKNILMVDIHHIITDGISQNVLIKEFNALYNGEELAPVKLHYKDYAEWQNQKLQTQSKDKQRQFWLDQYSELPNYLELPTDFDRPAKKNYAGDTINFHLDQVTSSKLKSMAQSAGTTDFMIFLSVFNIFLSKITGQTDIVIGSPVTGRRLAELEDMVGMFVNTLPLRNTVSGEKKFSDFLSQIKSRTLSQFDNQDYQYEELIDELNIVRDTSHNPLFDTLILYQKQEEIESGISAIEGISYPMKRPVSKFDLSFIITELGDQFFLSLEYSTEIFKQETILRFVSYMERIMASILENEEIQISHIDIISLEERKELIFDFNDTLLDIPDQGNLISLFETQVDSKPQNIALTHCKQQISYRELNKKANRLAHYLISNGVVSEDVIALKMDRSIEQMVAVLGILKAGGTYLPIDISHPVERISFMLTETKARLLLTNLAPHNDFNHHINSIDISTIDLESYSSQNPDVVKLSESNAYIIYTSGSTGRPKGVVVKHDSVVNLIFSQIERFGVDQTEKILQFSSMSFDASVEQIWLAFLTGAELVLIDKEVLLDELKFAEYIQENKVTHLHATPSFLEHIKLDKPNNLRRIISGGEECKAKIVNKFCEDYTFYNEYGPTETTVTSFVAPFQEKLPLDSKVCIGKPIANTSAYVLDSDHKLLPKGALGELYISGAGLARGYIGDSELTADRFVNNPFEDGRIMYKTGDLTRWKDGNLEFHGRLDNQVKIRGFRIELGEIEYYLSTYPGISTSVVVSQDISGSKFLVGYYMSSQEHEIHDLKEHLSQNLPDYMIPTYFILINELPLTNSGKVNRKALPLPEVNATKSYVEPATNTEILLVDLWSDILNLDKSGISTNQSFFDLGGHSLKAAVLVNRLKKVLEVEVPLKHVFAYQDVHSLGQYIDNLEKFSYQPIEPAKTKDCYVLSSAQKRMYFLYEFDKSSLLYNMPEVVKLGSSVIVNNLESALSSLISRHEVLRTCFRLLGEAPVQYVQEEVPFELEHYSVDGADISAIAESFIRPFDLHEGPLIRAGLVHQTFEDKEDEYILLFDMHHIISDGVSHDILVRDFLSLYNKKELPAIDLHYKDYAEWQQGEEHQQTLSAHRDFWLELFADELPVLYLPTDFPRPIVKSNEGAYARFSIGAEESRALRSISENTGSTLYMVLLSIYNIFLSKLCGQEDIVIGTPVAGRSHVDVEDMVGMFVNMVVLRNRPEGALSYLNFLSQLRINTLSYFDHQWYQYEDLIDALNIDRNSGRNPLFDVLFSYRSVEDKPLDGTSLSLESVSLEHRISKFDLSLMVTDDGEDLFLGFEYSTDLFTEETIQRFIVYFQGIVTSILSDPNRTLSSISIITDNEKQEILHQFNRPYIHAPSEITVLHMFEEQVEKFSNNIALVYNGTHLRYGDLNRKANSVANNLQEKGIGEGSIVSLMAGQSLEMIIGILGIMKSGAALLPIDPNYPKERVEYILSDSKSRVLLSESGLIEGLNFEGLLLDLHNKDIYNETVQSPILNVTQDHLAYVIYTSGSTGRPKGVMVEHKALTNLCCWHNKFYTVTSEDCSTKYAGIGFDASIWEIFPYLISGSSIHVIDHELRHDVFKLNEYYESHGITISFLPTQVFEEFIKLDNNSLRVLMTGGDRLKQVIEKSYRLVNNYGPTENAVVATCYELNDDILNISIGKPITNVEVLIMDKNNHLQPVGIVGELCVAGSSLARGYINDDKLTEEKFVSHPYKPGERLYRTGDLARWKAGGNLEFIGRIDNQVKIRGFRIELGEIENLLIDHDDIEQGVVTVHEFNGDNLLVAYFVSPRELSDSIIKHYLASRLPDYMIPSHYMQIPSIPLTPNGKVDKRALPIVDIVNEKESIPLTTSLEWALAEIWGEVLKVNVKNIGMDDNFFKLGGHSLKAAVVTSRINKKYNIEMPLKMFFQIPTIRGLRLFIEAFTSTEDGLATVDEEEFEF</sequence>
<dbReference type="PANTHER" id="PTHR45527">
    <property type="entry name" value="NONRIBOSOMAL PEPTIDE SYNTHETASE"/>
    <property type="match status" value="1"/>
</dbReference>
<feature type="domain" description="Carrier" evidence="3">
    <location>
        <begin position="3079"/>
        <end position="3156"/>
    </location>
</feature>
<accession>A0ABW9RLQ8</accession>
<keyword evidence="2" id="KW-0597">Phosphoprotein</keyword>
<dbReference type="Pfam" id="PF00550">
    <property type="entry name" value="PP-binding"/>
    <property type="match status" value="3"/>
</dbReference>
<dbReference type="InterPro" id="IPR045851">
    <property type="entry name" value="AMP-bd_C_sf"/>
</dbReference>
<keyword evidence="1" id="KW-0596">Phosphopantetheine</keyword>
<dbReference type="InterPro" id="IPR020806">
    <property type="entry name" value="PKS_PP-bd"/>
</dbReference>
<dbReference type="PROSITE" id="PS00455">
    <property type="entry name" value="AMP_BINDING"/>
    <property type="match status" value="2"/>
</dbReference>
<dbReference type="InterPro" id="IPR020845">
    <property type="entry name" value="AMP-binding_CS"/>
</dbReference>
<dbReference type="CDD" id="cd19531">
    <property type="entry name" value="LCL_NRPS-like"/>
    <property type="match status" value="3"/>
</dbReference>
<evidence type="ECO:0000256" key="1">
    <source>
        <dbReference type="ARBA" id="ARBA00022450"/>
    </source>
</evidence>
<dbReference type="InterPro" id="IPR009081">
    <property type="entry name" value="PP-bd_ACP"/>
</dbReference>
<dbReference type="Pfam" id="PF13193">
    <property type="entry name" value="AMP-binding_C"/>
    <property type="match status" value="1"/>
</dbReference>
<dbReference type="EMBL" id="SMLW01000480">
    <property type="protein sequence ID" value="MTI25057.1"/>
    <property type="molecule type" value="Genomic_DNA"/>
</dbReference>
<dbReference type="Pfam" id="PF00668">
    <property type="entry name" value="Condensation"/>
    <property type="match status" value="3"/>
</dbReference>
<dbReference type="InterPro" id="IPR001242">
    <property type="entry name" value="Condensation_dom"/>
</dbReference>
<evidence type="ECO:0000313" key="5">
    <source>
        <dbReference type="Proteomes" id="UP000798808"/>
    </source>
</evidence>
<name>A0ABW9RLQ8_9BACT</name>
<dbReference type="Gene3D" id="2.30.38.10">
    <property type="entry name" value="Luciferase, Domain 3"/>
    <property type="match status" value="2"/>
</dbReference>
<proteinExistence type="predicted"/>
<dbReference type="Pfam" id="PF00501">
    <property type="entry name" value="AMP-binding"/>
    <property type="match status" value="3"/>
</dbReference>
<dbReference type="Gene3D" id="3.30.559.30">
    <property type="entry name" value="Nonribosomal peptide synthetase, condensation domain"/>
    <property type="match status" value="3"/>
</dbReference>
<evidence type="ECO:0000313" key="4">
    <source>
        <dbReference type="EMBL" id="MTI25057.1"/>
    </source>
</evidence>
<protein>
    <submittedName>
        <fullName evidence="4">Amino acid adenylation domain-containing protein</fullName>
    </submittedName>
</protein>
<dbReference type="PANTHER" id="PTHR45527:SF1">
    <property type="entry name" value="FATTY ACID SYNTHASE"/>
    <property type="match status" value="1"/>
</dbReference>
<feature type="domain" description="Carrier" evidence="3">
    <location>
        <begin position="1008"/>
        <end position="1085"/>
    </location>
</feature>
<dbReference type="Gene3D" id="3.30.559.10">
    <property type="entry name" value="Chloramphenicol acetyltransferase-like domain"/>
    <property type="match status" value="3"/>
</dbReference>
<reference evidence="4 5" key="1">
    <citation type="submission" date="2019-02" db="EMBL/GenBank/DDBJ databases">
        <authorList>
            <person name="Goldberg S.R."/>
            <person name="Haltli B.A."/>
            <person name="Correa H."/>
            <person name="Russell K.G."/>
        </authorList>
    </citation>
    <scope>NUCLEOTIDE SEQUENCE [LARGE SCALE GENOMIC DNA]</scope>
    <source>
        <strain evidence="4 5">JCM 16186</strain>
    </source>
</reference>
<gene>
    <name evidence="4" type="ORF">E1163_08905</name>
</gene>
<dbReference type="SUPFAM" id="SSF52777">
    <property type="entry name" value="CoA-dependent acyltransferases"/>
    <property type="match status" value="6"/>
</dbReference>
<keyword evidence="5" id="KW-1185">Reference proteome</keyword>
<dbReference type="InterPro" id="IPR000873">
    <property type="entry name" value="AMP-dep_synth/lig_dom"/>
</dbReference>
<dbReference type="InterPro" id="IPR010071">
    <property type="entry name" value="AA_adenyl_dom"/>
</dbReference>
<dbReference type="NCBIfam" id="NF003417">
    <property type="entry name" value="PRK04813.1"/>
    <property type="match status" value="4"/>
</dbReference>
<dbReference type="SMART" id="SM00823">
    <property type="entry name" value="PKS_PP"/>
    <property type="match status" value="3"/>
</dbReference>
<dbReference type="Proteomes" id="UP000798808">
    <property type="component" value="Unassembled WGS sequence"/>
</dbReference>
<feature type="domain" description="Carrier" evidence="3">
    <location>
        <begin position="2051"/>
        <end position="2128"/>
    </location>
</feature>
<organism evidence="4 5">
    <name type="scientific">Fulvivirga kasyanovii</name>
    <dbReference type="NCBI Taxonomy" id="396812"/>
    <lineage>
        <taxon>Bacteria</taxon>
        <taxon>Pseudomonadati</taxon>
        <taxon>Bacteroidota</taxon>
        <taxon>Cytophagia</taxon>
        <taxon>Cytophagales</taxon>
        <taxon>Fulvivirgaceae</taxon>
        <taxon>Fulvivirga</taxon>
    </lineage>
</organism>
<dbReference type="InterPro" id="IPR036736">
    <property type="entry name" value="ACP-like_sf"/>
</dbReference>
<dbReference type="InterPro" id="IPR025110">
    <property type="entry name" value="AMP-bd_C"/>
</dbReference>
<dbReference type="InterPro" id="IPR042099">
    <property type="entry name" value="ANL_N_sf"/>
</dbReference>